<feature type="compositionally biased region" description="Basic and acidic residues" evidence="1">
    <location>
        <begin position="48"/>
        <end position="57"/>
    </location>
</feature>
<feature type="compositionally biased region" description="Low complexity" evidence="1">
    <location>
        <begin position="85"/>
        <end position="97"/>
    </location>
</feature>
<gene>
    <name evidence="2" type="ORF">E2562_016476</name>
</gene>
<evidence type="ECO:0000313" key="2">
    <source>
        <dbReference type="EMBL" id="KAF0888677.1"/>
    </source>
</evidence>
<name>A0A6G1BLS9_9ORYZ</name>
<protein>
    <submittedName>
        <fullName evidence="2">Uncharacterized protein</fullName>
    </submittedName>
</protein>
<accession>A0A6G1BLS9</accession>
<dbReference type="EMBL" id="SPHZ02000012">
    <property type="protein sequence ID" value="KAF0888677.1"/>
    <property type="molecule type" value="Genomic_DNA"/>
</dbReference>
<feature type="region of interest" description="Disordered" evidence="1">
    <location>
        <begin position="25"/>
        <end position="97"/>
    </location>
</feature>
<reference evidence="2 3" key="1">
    <citation type="submission" date="2019-11" db="EMBL/GenBank/DDBJ databases">
        <title>Whole genome sequence of Oryza granulata.</title>
        <authorList>
            <person name="Li W."/>
        </authorList>
    </citation>
    <scope>NUCLEOTIDE SEQUENCE [LARGE SCALE GENOMIC DNA]</scope>
    <source>
        <strain evidence="3">cv. Menghai</strain>
        <tissue evidence="2">Leaf</tissue>
    </source>
</reference>
<evidence type="ECO:0000313" key="3">
    <source>
        <dbReference type="Proteomes" id="UP000479710"/>
    </source>
</evidence>
<sequence>MAGCSKRGGGGGDGEAACCGVGDTSPGTIVWVRRRSGRRSRRRRPGVRSKELGTDRRRSARRSPRATGLQRGREQIWLPEVGGKASSSSRATTAAVA</sequence>
<feature type="compositionally biased region" description="Gly residues" evidence="1">
    <location>
        <begin position="1"/>
        <end position="14"/>
    </location>
</feature>
<comment type="caution">
    <text evidence="2">The sequence shown here is derived from an EMBL/GenBank/DDBJ whole genome shotgun (WGS) entry which is preliminary data.</text>
</comment>
<dbReference type="AlphaFoldDB" id="A0A6G1BLS9"/>
<evidence type="ECO:0000256" key="1">
    <source>
        <dbReference type="SAM" id="MobiDB-lite"/>
    </source>
</evidence>
<dbReference type="Proteomes" id="UP000479710">
    <property type="component" value="Unassembled WGS sequence"/>
</dbReference>
<organism evidence="2 3">
    <name type="scientific">Oryza meyeriana var. granulata</name>
    <dbReference type="NCBI Taxonomy" id="110450"/>
    <lineage>
        <taxon>Eukaryota</taxon>
        <taxon>Viridiplantae</taxon>
        <taxon>Streptophyta</taxon>
        <taxon>Embryophyta</taxon>
        <taxon>Tracheophyta</taxon>
        <taxon>Spermatophyta</taxon>
        <taxon>Magnoliopsida</taxon>
        <taxon>Liliopsida</taxon>
        <taxon>Poales</taxon>
        <taxon>Poaceae</taxon>
        <taxon>BOP clade</taxon>
        <taxon>Oryzoideae</taxon>
        <taxon>Oryzeae</taxon>
        <taxon>Oryzinae</taxon>
        <taxon>Oryza</taxon>
        <taxon>Oryza meyeriana</taxon>
    </lineage>
</organism>
<feature type="region of interest" description="Disordered" evidence="1">
    <location>
        <begin position="1"/>
        <end position="20"/>
    </location>
</feature>
<proteinExistence type="predicted"/>
<feature type="compositionally biased region" description="Basic residues" evidence="1">
    <location>
        <begin position="32"/>
        <end position="47"/>
    </location>
</feature>
<keyword evidence="3" id="KW-1185">Reference proteome</keyword>